<evidence type="ECO:0000313" key="2">
    <source>
        <dbReference type="Proteomes" id="UP001491691"/>
    </source>
</evidence>
<proteinExistence type="predicted"/>
<dbReference type="EMBL" id="JBBNPP010000017">
    <property type="protein sequence ID" value="MEQ3347359.1"/>
    <property type="molecule type" value="Genomic_DNA"/>
</dbReference>
<comment type="caution">
    <text evidence="1">The sequence shown here is derived from an EMBL/GenBank/DDBJ whole genome shotgun (WGS) entry which is preliminary data.</text>
</comment>
<protein>
    <submittedName>
        <fullName evidence="1">Uncharacterized protein</fullName>
    </submittedName>
</protein>
<gene>
    <name evidence="1" type="ORF">AAA073_07930</name>
</gene>
<keyword evidence="2" id="KW-1185">Reference proteome</keyword>
<dbReference type="RefSeq" id="WP_019108294.1">
    <property type="nucleotide sequence ID" value="NZ_CABKRY010000002.1"/>
</dbReference>
<organism evidence="1 2">
    <name type="scientific">Peptoniphilus senegalensis</name>
    <dbReference type="NCBI Taxonomy" id="1465757"/>
    <lineage>
        <taxon>Bacteria</taxon>
        <taxon>Bacillati</taxon>
        <taxon>Bacillota</taxon>
        <taxon>Tissierellia</taxon>
        <taxon>Tissierellales</taxon>
        <taxon>Peptoniphilaceae</taxon>
        <taxon>Peptoniphilus</taxon>
    </lineage>
</organism>
<sequence>MQELKSSKKIWRRKSKRNNRKKVVAKVVKKLSDWGLKGMLAHAGRFAGIIIDNIFDPGIAVAKFIDNHLDANKGNGYLNVNVPW</sequence>
<name>A0ABV1J2H6_9FIRM</name>
<dbReference type="Proteomes" id="UP001491691">
    <property type="component" value="Unassembled WGS sequence"/>
</dbReference>
<evidence type="ECO:0000313" key="1">
    <source>
        <dbReference type="EMBL" id="MEQ3347359.1"/>
    </source>
</evidence>
<reference evidence="1 2" key="1">
    <citation type="submission" date="2024-04" db="EMBL/GenBank/DDBJ databases">
        <title>Human intestinal bacterial collection.</title>
        <authorList>
            <person name="Pauvert C."/>
            <person name="Hitch T.C.A."/>
            <person name="Clavel T."/>
        </authorList>
    </citation>
    <scope>NUCLEOTIDE SEQUENCE [LARGE SCALE GENOMIC DNA]</scope>
    <source>
        <strain evidence="1 2">CLA-SR-H019</strain>
    </source>
</reference>
<accession>A0ABV1J2H6</accession>